<dbReference type="Pfam" id="PF08238">
    <property type="entry name" value="Sel1"/>
    <property type="match status" value="8"/>
</dbReference>
<dbReference type="GO" id="GO:0007165">
    <property type="term" value="P:signal transduction"/>
    <property type="evidence" value="ECO:0007669"/>
    <property type="project" value="InterPro"/>
</dbReference>
<dbReference type="InterPro" id="IPR015032">
    <property type="entry name" value="ThsB__TIR-like_domain"/>
</dbReference>
<evidence type="ECO:0000313" key="3">
    <source>
        <dbReference type="EMBL" id="MBO8423441.1"/>
    </source>
</evidence>
<reference evidence="3" key="1">
    <citation type="submission" date="2020-10" db="EMBL/GenBank/DDBJ databases">
        <authorList>
            <person name="Gilroy R."/>
        </authorList>
    </citation>
    <scope>NUCLEOTIDE SEQUENCE</scope>
    <source>
        <strain evidence="3">517</strain>
    </source>
</reference>
<reference evidence="3" key="2">
    <citation type="journal article" date="2021" name="PeerJ">
        <title>Extensive microbial diversity within the chicken gut microbiome revealed by metagenomics and culture.</title>
        <authorList>
            <person name="Gilroy R."/>
            <person name="Ravi A."/>
            <person name="Getino M."/>
            <person name="Pursley I."/>
            <person name="Horton D.L."/>
            <person name="Alikhan N.F."/>
            <person name="Baker D."/>
            <person name="Gharbi K."/>
            <person name="Hall N."/>
            <person name="Watson M."/>
            <person name="Adriaenssens E.M."/>
            <person name="Foster-Nyarko E."/>
            <person name="Jarju S."/>
            <person name="Secka A."/>
            <person name="Antonio M."/>
            <person name="Oren A."/>
            <person name="Chaudhuri R.R."/>
            <person name="La Ragione R."/>
            <person name="Hildebrand F."/>
            <person name="Pallen M.J."/>
        </authorList>
    </citation>
    <scope>NUCLEOTIDE SEQUENCE</scope>
    <source>
        <strain evidence="3">517</strain>
    </source>
</reference>
<feature type="coiled-coil region" evidence="1">
    <location>
        <begin position="295"/>
        <end position="322"/>
    </location>
</feature>
<dbReference type="Proteomes" id="UP000727857">
    <property type="component" value="Unassembled WGS sequence"/>
</dbReference>
<accession>A0A940DF83</accession>
<dbReference type="SUPFAM" id="SSF81901">
    <property type="entry name" value="HCP-like"/>
    <property type="match status" value="2"/>
</dbReference>
<keyword evidence="1" id="KW-0175">Coiled coil</keyword>
<dbReference type="SUPFAM" id="SSF52540">
    <property type="entry name" value="P-loop containing nucleoside triphosphate hydrolases"/>
    <property type="match status" value="1"/>
</dbReference>
<dbReference type="SMART" id="SM00671">
    <property type="entry name" value="SEL1"/>
    <property type="match status" value="8"/>
</dbReference>
<dbReference type="SMART" id="SM00255">
    <property type="entry name" value="TIR"/>
    <property type="match status" value="1"/>
</dbReference>
<dbReference type="Pfam" id="PF08937">
    <property type="entry name" value="ThsB_TIR"/>
    <property type="match status" value="1"/>
</dbReference>
<evidence type="ECO:0000313" key="4">
    <source>
        <dbReference type="Proteomes" id="UP000727857"/>
    </source>
</evidence>
<dbReference type="PROSITE" id="PS50104">
    <property type="entry name" value="TIR"/>
    <property type="match status" value="1"/>
</dbReference>
<dbReference type="InterPro" id="IPR052945">
    <property type="entry name" value="Mitotic_Regulator"/>
</dbReference>
<comment type="caution">
    <text evidence="3">The sequence shown here is derived from an EMBL/GenBank/DDBJ whole genome shotgun (WGS) entry which is preliminary data.</text>
</comment>
<dbReference type="Gene3D" id="3.40.50.10140">
    <property type="entry name" value="Toll/interleukin-1 receptor homology (TIR) domain"/>
    <property type="match status" value="1"/>
</dbReference>
<dbReference type="PANTHER" id="PTHR43628:SF1">
    <property type="entry name" value="CHITIN SYNTHASE REGULATORY FACTOR 2-RELATED"/>
    <property type="match status" value="1"/>
</dbReference>
<dbReference type="SUPFAM" id="SSF52200">
    <property type="entry name" value="Toll/Interleukin receptor TIR domain"/>
    <property type="match status" value="1"/>
</dbReference>
<dbReference type="InterPro" id="IPR011990">
    <property type="entry name" value="TPR-like_helical_dom_sf"/>
</dbReference>
<name>A0A940DF83_9FIRM</name>
<proteinExistence type="predicted"/>
<gene>
    <name evidence="3" type="ORF">IAB16_00245</name>
</gene>
<sequence>MGIDELIRKAESGDPIAQYELSKKYSDGDEVEKNYDKALYWAELSAAQNCPEGINSLGFCYERGIGVGKDEIEAAKWFRKAAEQGYAKARCNLGNCYVNGTGVEKDEVEAVRWYRKAAEQGYARAQCNLGFCYEYGIGVEKDEVKAVRWYRKAAEQGDATAQCNLGTCYYNGTGVEKDEIEAAKWYRKAAEQGDAQAQRNLGICYEHGTGVKKDEIEAVKWYRKAAEQGFAQAQFNLGVCYHDGIGVEKDEVQAVKWFRKAAEQGYAVAQCFLGICYANGIGGKKDETEAVRWFRKAAEQGLDEARIALDELVKTSAEESEEKWELANAGKRYDLFVSWNHKDKEVKDKLVAGIESFNFDDTEKNDERVFPHYRAWESDRDANDEIKQSVLNAINNSKYFLVILSEYSIKSEWVRLEVKAALDRVERGIWSPKNLLIIYHNSQNTDVCSAIDALDEDDVFRKLKKYAAQFTENGCDDRTIDNICNRIKLGLEESAVFNYRYRMTKENDNFKYSLRNQYVRNDNNDFCGIADALLSFEEGYIQRNVYSVPDGAEIEFANLAEKDNFFIVGEGGSGKSLYVSNLMRNYFDTTHFFLRINVIDYDDYIENCNNLTDLFSKELNRYLVDSDEYHSPRILERARGDAGNPITVIFDGLDEISSEKRKKLIELIRDYLKRNRTDRFIFTSRTAECFDDLKLVLNGKLSLCELRGFDETQRKKLYDNIKSKLYDKAGERKPPKSDTHWGRDLYIPTDNPIIGDDFKADFFVHLDSIGDEIKKNPLLLSNLIFIYLKNRGKDFPTSKYAIVKKSIGIFIDDLENDRGIVSRFPYRQYLTNDRLKDMLGNIAFRKLQGCAYDFRKLLIEYFKNGHCLNNHDPETVGNEIYDYLSRRAIITSDKITHDIFTAYFACCYIFDNVYETRCLYDNYYLSFRKGLSGDPEYCGEIYLRTRMNPEGEFGRADGMWPEVSSEFIMKLDSEIHSLSSAPMSENNPNYPVFDTTLTLALKKRGFSDDAIKVLREFAIRNNGFYFRDFILKYLDI</sequence>
<dbReference type="Gene3D" id="1.25.40.10">
    <property type="entry name" value="Tetratricopeptide repeat domain"/>
    <property type="match status" value="2"/>
</dbReference>
<feature type="domain" description="TIR" evidence="2">
    <location>
        <begin position="331"/>
        <end position="503"/>
    </location>
</feature>
<dbReference type="Gene3D" id="3.40.50.300">
    <property type="entry name" value="P-loop containing nucleotide triphosphate hydrolases"/>
    <property type="match status" value="1"/>
</dbReference>
<protein>
    <submittedName>
        <fullName evidence="3">SEL1-like repeat protein</fullName>
    </submittedName>
</protein>
<dbReference type="InterPro" id="IPR027417">
    <property type="entry name" value="P-loop_NTPase"/>
</dbReference>
<dbReference type="InterPro" id="IPR000157">
    <property type="entry name" value="TIR_dom"/>
</dbReference>
<dbReference type="PANTHER" id="PTHR43628">
    <property type="entry name" value="ACTIVATOR OF C KINASE PROTEIN 1-RELATED"/>
    <property type="match status" value="1"/>
</dbReference>
<organism evidence="3 4">
    <name type="scientific">Candidatus Stercoripulliclostridium pullicola</name>
    <dbReference type="NCBI Taxonomy" id="2840953"/>
    <lineage>
        <taxon>Bacteria</taxon>
        <taxon>Bacillati</taxon>
        <taxon>Bacillota</taxon>
        <taxon>Clostridia</taxon>
        <taxon>Eubacteriales</taxon>
        <taxon>Candidatus Stercoripulliclostridium</taxon>
    </lineage>
</organism>
<evidence type="ECO:0000259" key="2">
    <source>
        <dbReference type="PROSITE" id="PS50104"/>
    </source>
</evidence>
<evidence type="ECO:0000256" key="1">
    <source>
        <dbReference type="SAM" id="Coils"/>
    </source>
</evidence>
<dbReference type="AlphaFoldDB" id="A0A940DF83"/>
<dbReference type="InterPro" id="IPR035897">
    <property type="entry name" value="Toll_tir_struct_dom_sf"/>
</dbReference>
<dbReference type="InterPro" id="IPR006597">
    <property type="entry name" value="Sel1-like"/>
</dbReference>
<dbReference type="EMBL" id="JADINF010000005">
    <property type="protein sequence ID" value="MBO8423441.1"/>
    <property type="molecule type" value="Genomic_DNA"/>
</dbReference>